<protein>
    <submittedName>
        <fullName evidence="2">Uncharacterized protein</fullName>
    </submittedName>
</protein>
<gene>
    <name evidence="2" type="ORF">K3721_02950</name>
</gene>
<dbReference type="KEGG" id="lcae:K3721_02950"/>
<proteinExistence type="predicted"/>
<evidence type="ECO:0000313" key="2">
    <source>
        <dbReference type="EMBL" id="UWQ55918.1"/>
    </source>
</evidence>
<evidence type="ECO:0000256" key="1">
    <source>
        <dbReference type="SAM" id="MobiDB-lite"/>
    </source>
</evidence>
<reference evidence="2" key="1">
    <citation type="submission" date="2021-08" db="EMBL/GenBank/DDBJ databases">
        <authorList>
            <person name="Nwanade C."/>
            <person name="Wang M."/>
            <person name="Masoudi A."/>
            <person name="Yu Z."/>
            <person name="Liu J."/>
        </authorList>
    </citation>
    <scope>NUCLEOTIDE SEQUENCE</scope>
    <source>
        <strain evidence="2">S122</strain>
    </source>
</reference>
<feature type="region of interest" description="Disordered" evidence="1">
    <location>
        <begin position="29"/>
        <end position="81"/>
    </location>
</feature>
<accession>A0A9Q9HIT1</accession>
<dbReference type="AlphaFoldDB" id="A0A9Q9HIT1"/>
<dbReference type="EMBL" id="CP081070">
    <property type="protein sequence ID" value="UWQ55918.1"/>
    <property type="molecule type" value="Genomic_DNA"/>
</dbReference>
<name>A0A9Q9HIT1_LEICA</name>
<organism evidence="2 3">
    <name type="scientific">Leisingera caerulea</name>
    <name type="common">Phaeobacter caeruleus</name>
    <dbReference type="NCBI Taxonomy" id="506591"/>
    <lineage>
        <taxon>Bacteria</taxon>
        <taxon>Pseudomonadati</taxon>
        <taxon>Pseudomonadota</taxon>
        <taxon>Alphaproteobacteria</taxon>
        <taxon>Rhodobacterales</taxon>
        <taxon>Roseobacteraceae</taxon>
        <taxon>Leisingera</taxon>
    </lineage>
</organism>
<feature type="compositionally biased region" description="Basic and acidic residues" evidence="1">
    <location>
        <begin position="60"/>
        <end position="81"/>
    </location>
</feature>
<dbReference type="RefSeq" id="WP_259972704.1">
    <property type="nucleotide sequence ID" value="NZ_CP081070.1"/>
</dbReference>
<evidence type="ECO:0000313" key="3">
    <source>
        <dbReference type="Proteomes" id="UP001058713"/>
    </source>
</evidence>
<sequence length="81" mass="8737">MRRPALCRVADSGISAAESAANEDITVDYGKSGVPKMGKNKPRHAEHNAKGTKKNPFGKQADKSDLLKRMKAAADKAKKED</sequence>
<dbReference type="Proteomes" id="UP001058713">
    <property type="component" value="Chromosome"/>
</dbReference>